<evidence type="ECO:0000259" key="7">
    <source>
        <dbReference type="PROSITE" id="PS50026"/>
    </source>
</evidence>
<dbReference type="EMBL" id="HACG01046849">
    <property type="protein sequence ID" value="CEK93714.1"/>
    <property type="molecule type" value="Transcribed_RNA"/>
</dbReference>
<dbReference type="SMART" id="SM00179">
    <property type="entry name" value="EGF_CA"/>
    <property type="match status" value="2"/>
</dbReference>
<evidence type="ECO:0000256" key="1">
    <source>
        <dbReference type="ARBA" id="ARBA00022536"/>
    </source>
</evidence>
<evidence type="ECO:0008006" key="10">
    <source>
        <dbReference type="Google" id="ProtNLM"/>
    </source>
</evidence>
<dbReference type="PROSITE" id="PS01187">
    <property type="entry name" value="EGF_CA"/>
    <property type="match status" value="1"/>
</dbReference>
<feature type="domain" description="Kazal-like" evidence="8">
    <location>
        <begin position="621"/>
        <end position="679"/>
    </location>
</feature>
<feature type="compositionally biased region" description="Basic and acidic residues" evidence="6">
    <location>
        <begin position="34"/>
        <end position="48"/>
    </location>
</feature>
<dbReference type="SMART" id="SM00181">
    <property type="entry name" value="EGF"/>
    <property type="match status" value="3"/>
</dbReference>
<dbReference type="InterPro" id="IPR001881">
    <property type="entry name" value="EGF-like_Ca-bd_dom"/>
</dbReference>
<dbReference type="PROSITE" id="PS01186">
    <property type="entry name" value="EGF_2"/>
    <property type="match status" value="1"/>
</dbReference>
<dbReference type="InterPro" id="IPR052235">
    <property type="entry name" value="Nephronectin_domain"/>
</dbReference>
<dbReference type="PANTHER" id="PTHR24050">
    <property type="entry name" value="PA14 DOMAIN-CONTAINING PROTEIN"/>
    <property type="match status" value="1"/>
</dbReference>
<dbReference type="GO" id="GO:0005509">
    <property type="term" value="F:calcium ion binding"/>
    <property type="evidence" value="ECO:0007669"/>
    <property type="project" value="InterPro"/>
</dbReference>
<dbReference type="InterPro" id="IPR049883">
    <property type="entry name" value="NOTCH1_EGF-like"/>
</dbReference>
<dbReference type="SUPFAM" id="SSF57567">
    <property type="entry name" value="Serine protease inhibitors"/>
    <property type="match status" value="1"/>
</dbReference>
<evidence type="ECO:0000256" key="2">
    <source>
        <dbReference type="ARBA" id="ARBA00022729"/>
    </source>
</evidence>
<comment type="caution">
    <text evidence="5">Lacks conserved residue(s) required for the propagation of feature annotation.</text>
</comment>
<keyword evidence="1 5" id="KW-0245">EGF-like domain</keyword>
<dbReference type="SMART" id="SM00209">
    <property type="entry name" value="TSP1"/>
    <property type="match status" value="1"/>
</dbReference>
<reference evidence="9" key="1">
    <citation type="submission" date="2014-12" db="EMBL/GenBank/DDBJ databases">
        <title>Insight into the proteome of Arion vulgaris.</title>
        <authorList>
            <person name="Aradska J."/>
            <person name="Bulat T."/>
            <person name="Smidak R."/>
            <person name="Sarate P."/>
            <person name="Gangsoo J."/>
            <person name="Sialana F."/>
            <person name="Bilban M."/>
            <person name="Lubec G."/>
        </authorList>
    </citation>
    <scope>NUCLEOTIDE SEQUENCE</scope>
    <source>
        <tissue evidence="9">Skin</tissue>
    </source>
</reference>
<feature type="non-terminal residue" evidence="9">
    <location>
        <position position="1"/>
    </location>
</feature>
<sequence>ETTRSPTITAATTDYETTTEEAIVLDTTADETTETERDETTETERDETTEGQTTSVPATSIPVVTPTPLPADQCNNKFAYFCALVAEIFSASEVKCRKSVCDGTISICSYLVTEQFTKLPNDTILKSFINGLCTDFCRSNEQFRYAPLSAQPTCTNPTPSLTDRIRSTHNFFCGCVSGYLFNGTECVPQSKCGCETTNGFKPINKEWLSLDCKSKHVCIGNNVIESTVSSCGKRTHCNITEDGPTCQCQPGFYGNPDHPEGCEKGVLEGNGSKICFNYSFYNGKVEKQCICTDGFYSNCDDCEDVDECKEGLHECDLHIQKCRNTRGGYVCDCHEGYTEKNGDCVDIDECKLGKHNCTSHEGCSNRLGSYKCKCCAGYANDPVTKECVRDTVSFPVLPADSKCCQVCPYPECTTTHTPYCYTEVDGTKQQYPTFFRMYQEYCANRKDFAQSKIASGFCNDSSTVPPDTSSGPIPVEQLSSCSDKNLCAAFPPPPNLSTGQVCGPESSSNPKTFSSYCVMMKEMCFKLGSTAKLQQVGQVSARKGNCSSLKPPQKLPDVDPVFTKWSPFTSCSFFDKNCGVGTQSRFRDVVPRADDRIVKPVSAKEQNQTISCFEICPGSESNPDVNCPDPSIFTDFNPVCGRLELKGPGKTYDSVYSLKVDACRNGTTPEVLYQGPCSHDDDGYFSRNCRKGPILVPFKYEVEKFGQRCYGDLITIGSCGNLMCEGGDHTCCRATDYEQIGIDLECHDILTGKRNSPEFHVVLSAKACECQNKDL</sequence>
<keyword evidence="2" id="KW-0732">Signal</keyword>
<feature type="region of interest" description="Disordered" evidence="6">
    <location>
        <begin position="25"/>
        <end position="62"/>
    </location>
</feature>
<dbReference type="AlphaFoldDB" id="A0A0B7BK35"/>
<name>A0A0B7BK35_9EUPU</name>
<dbReference type="Gene3D" id="2.10.25.10">
    <property type="entry name" value="Laminin"/>
    <property type="match status" value="3"/>
</dbReference>
<protein>
    <recommendedName>
        <fullName evidence="10">EGF-like domain-containing protein</fullName>
    </recommendedName>
</protein>
<dbReference type="PROSITE" id="PS50092">
    <property type="entry name" value="TSP1"/>
    <property type="match status" value="1"/>
</dbReference>
<dbReference type="InterPro" id="IPR002350">
    <property type="entry name" value="Kazal_dom"/>
</dbReference>
<keyword evidence="3" id="KW-0677">Repeat</keyword>
<dbReference type="Pfam" id="PF07645">
    <property type="entry name" value="EGF_CA"/>
    <property type="match status" value="2"/>
</dbReference>
<dbReference type="PROSITE" id="PS50026">
    <property type="entry name" value="EGF_3"/>
    <property type="match status" value="2"/>
</dbReference>
<accession>A0A0B7BK35</accession>
<proteinExistence type="predicted"/>
<evidence type="ECO:0000256" key="4">
    <source>
        <dbReference type="ARBA" id="ARBA00023157"/>
    </source>
</evidence>
<dbReference type="InterPro" id="IPR018097">
    <property type="entry name" value="EGF_Ca-bd_CS"/>
</dbReference>
<dbReference type="InterPro" id="IPR000884">
    <property type="entry name" value="TSP1_rpt"/>
</dbReference>
<dbReference type="InterPro" id="IPR000742">
    <property type="entry name" value="EGF"/>
</dbReference>
<evidence type="ECO:0000256" key="6">
    <source>
        <dbReference type="SAM" id="MobiDB-lite"/>
    </source>
</evidence>
<dbReference type="FunFam" id="2.10.25.10:FF:000038">
    <property type="entry name" value="Fibrillin 2"/>
    <property type="match status" value="1"/>
</dbReference>
<evidence type="ECO:0000313" key="9">
    <source>
        <dbReference type="EMBL" id="CEK93714.1"/>
    </source>
</evidence>
<organism evidence="9">
    <name type="scientific">Arion vulgaris</name>
    <dbReference type="NCBI Taxonomy" id="1028688"/>
    <lineage>
        <taxon>Eukaryota</taxon>
        <taxon>Metazoa</taxon>
        <taxon>Spiralia</taxon>
        <taxon>Lophotrochozoa</taxon>
        <taxon>Mollusca</taxon>
        <taxon>Gastropoda</taxon>
        <taxon>Heterobranchia</taxon>
        <taxon>Euthyneura</taxon>
        <taxon>Panpulmonata</taxon>
        <taxon>Eupulmonata</taxon>
        <taxon>Stylommatophora</taxon>
        <taxon>Helicina</taxon>
        <taxon>Arionoidea</taxon>
        <taxon>Arionidae</taxon>
        <taxon>Arion</taxon>
    </lineage>
</organism>
<dbReference type="SMART" id="SM00280">
    <property type="entry name" value="KAZAL"/>
    <property type="match status" value="1"/>
</dbReference>
<dbReference type="PANTHER" id="PTHR24050:SF28">
    <property type="entry name" value="UROMODULIN-LIKE"/>
    <property type="match status" value="1"/>
</dbReference>
<gene>
    <name evidence="9" type="primary">ORF196847</name>
</gene>
<evidence type="ECO:0000256" key="5">
    <source>
        <dbReference type="PROSITE-ProRule" id="PRU00076"/>
    </source>
</evidence>
<feature type="domain" description="EGF-like" evidence="7">
    <location>
        <begin position="304"/>
        <end position="343"/>
    </location>
</feature>
<dbReference type="CDD" id="cd00054">
    <property type="entry name" value="EGF_CA"/>
    <property type="match status" value="2"/>
</dbReference>
<keyword evidence="4" id="KW-1015">Disulfide bond</keyword>
<dbReference type="SUPFAM" id="SSF57196">
    <property type="entry name" value="EGF/Laminin"/>
    <property type="match status" value="2"/>
</dbReference>
<evidence type="ECO:0000259" key="8">
    <source>
        <dbReference type="PROSITE" id="PS51465"/>
    </source>
</evidence>
<dbReference type="PROSITE" id="PS51465">
    <property type="entry name" value="KAZAL_2"/>
    <property type="match status" value="1"/>
</dbReference>
<dbReference type="Gene3D" id="3.30.60.30">
    <property type="match status" value="1"/>
</dbReference>
<evidence type="ECO:0000256" key="3">
    <source>
        <dbReference type="ARBA" id="ARBA00022737"/>
    </source>
</evidence>
<dbReference type="PROSITE" id="PS00010">
    <property type="entry name" value="ASX_HYDROXYL"/>
    <property type="match status" value="2"/>
</dbReference>
<dbReference type="InterPro" id="IPR000152">
    <property type="entry name" value="EGF-type_Asp/Asn_hydroxyl_site"/>
</dbReference>
<dbReference type="InterPro" id="IPR036084">
    <property type="entry name" value="Ser_inhib-like_sf"/>
</dbReference>
<feature type="domain" description="EGF-like" evidence="7">
    <location>
        <begin position="222"/>
        <end position="263"/>
    </location>
</feature>